<comment type="cofactor">
    <cofactor evidence="8">
        <name>heme b</name>
        <dbReference type="ChEBI" id="CHEBI:60344"/>
    </cofactor>
    <text evidence="8">Binds 1 heme b (iron(II)-protoporphyrin IX) group per subunit.</text>
</comment>
<evidence type="ECO:0000256" key="5">
    <source>
        <dbReference type="ARBA" id="ARBA00022989"/>
    </source>
</evidence>
<evidence type="ECO:0000313" key="10">
    <source>
        <dbReference type="EMBL" id="OOC10488.1"/>
    </source>
</evidence>
<dbReference type="GO" id="GO:0005886">
    <property type="term" value="C:plasma membrane"/>
    <property type="evidence" value="ECO:0007669"/>
    <property type="project" value="UniProtKB-SubCell"/>
</dbReference>
<keyword evidence="3 8" id="KW-0349">Heme</keyword>
<dbReference type="Pfam" id="PF01794">
    <property type="entry name" value="Ferric_reduct"/>
    <property type="match status" value="1"/>
</dbReference>
<keyword evidence="8" id="KW-0288">FMN</keyword>
<keyword evidence="4 8" id="KW-0812">Transmembrane</keyword>
<dbReference type="GO" id="GO:0009055">
    <property type="term" value="F:electron transfer activity"/>
    <property type="evidence" value="ECO:0007669"/>
    <property type="project" value="UniProtKB-UniRule"/>
</dbReference>
<keyword evidence="11" id="KW-1185">Reference proteome</keyword>
<dbReference type="Proteomes" id="UP000189177">
    <property type="component" value="Unassembled WGS sequence"/>
</dbReference>
<keyword evidence="8" id="KW-0285">Flavoprotein</keyword>
<comment type="subcellular location">
    <subcellularLocation>
        <location evidence="8">Cell membrane</location>
        <topology evidence="8">Multi-pass membrane protein</topology>
    </subcellularLocation>
    <subcellularLocation>
        <location evidence="1">Membrane</location>
        <topology evidence="1">Multi-pass membrane protein</topology>
    </subcellularLocation>
</comment>
<comment type="caution">
    <text evidence="8">Lacks conserved residue(s) required for the propagation of feature annotation.</text>
</comment>
<sequence>MWTLVLAASLAPGAWITLRAAGWFGGLGVNPIERLLADTGTHAMIALLVALAVTPLRQWTGLAWISALRRMLGLVAFAWVSAHLLVWVGLDLFFDWVLILDDIRHRPYVTVGFTAWVILLALALTSTRGAQRRLRRWWPRLHRLAYAAGGLAILHVLWLTRGADYIEVGIYGGVLALLLGWRLWRWLRSVPRPRAG</sequence>
<dbReference type="HAMAP" id="MF_01207">
    <property type="entry name" value="MsrQ"/>
    <property type="match status" value="1"/>
</dbReference>
<proteinExistence type="inferred from homology"/>
<reference evidence="10 11" key="1">
    <citation type="submission" date="2017-02" db="EMBL/GenBank/DDBJ databases">
        <title>Genomic diversity within the haloalkaliphilic genus Thioalkalivibrio.</title>
        <authorList>
            <person name="Ahn A.-C."/>
            <person name="Meier-Kolthoff J."/>
            <person name="Overmars L."/>
            <person name="Richter M."/>
            <person name="Woyke T."/>
            <person name="Sorokin D.Y."/>
            <person name="Muyzer G."/>
        </authorList>
    </citation>
    <scope>NUCLEOTIDE SEQUENCE [LARGE SCALE GENOMIC DNA]</scope>
    <source>
        <strain evidence="10 11">HL17</strain>
    </source>
</reference>
<gene>
    <name evidence="8" type="primary">msrQ</name>
    <name evidence="10" type="ORF">B1A74_05130</name>
</gene>
<evidence type="ECO:0000256" key="6">
    <source>
        <dbReference type="ARBA" id="ARBA00023004"/>
    </source>
</evidence>
<evidence type="ECO:0000256" key="4">
    <source>
        <dbReference type="ARBA" id="ARBA00022692"/>
    </source>
</evidence>
<name>A0A1V2ZZF4_9GAMM</name>
<keyword evidence="7 8" id="KW-0472">Membrane</keyword>
<keyword evidence="5 8" id="KW-1133">Transmembrane helix</keyword>
<feature type="transmembrane region" description="Helical" evidence="8">
    <location>
        <begin position="43"/>
        <end position="65"/>
    </location>
</feature>
<comment type="similarity">
    <text evidence="8">Belongs to the MsrQ family.</text>
</comment>
<evidence type="ECO:0000256" key="7">
    <source>
        <dbReference type="ARBA" id="ARBA00023136"/>
    </source>
</evidence>
<dbReference type="OrthoDB" id="9788328at2"/>
<dbReference type="GO" id="GO:0046872">
    <property type="term" value="F:metal ion binding"/>
    <property type="evidence" value="ECO:0007669"/>
    <property type="project" value="UniProtKB-KW"/>
</dbReference>
<keyword evidence="2 8" id="KW-0813">Transport</keyword>
<dbReference type="GO" id="GO:0010181">
    <property type="term" value="F:FMN binding"/>
    <property type="evidence" value="ECO:0007669"/>
    <property type="project" value="UniProtKB-UniRule"/>
</dbReference>
<comment type="function">
    <text evidence="8">Part of the MsrPQ system that repairs oxidized periplasmic proteins containing methionine sulfoxide residues (Met-O), using respiratory chain electrons. Thus protects these proteins from oxidative-stress damage caused by reactive species of oxygen and chlorine generated by the host defense mechanisms. MsrPQ is essential for the maintenance of envelope integrity under bleach stress, rescuing a wide series of structurally unrelated periplasmic proteins from methionine oxidation. MsrQ provides electrons for reduction to the reductase catalytic subunit MsrP, using the quinone pool of the respiratory chain.</text>
</comment>
<organism evidence="10 11">
    <name type="scientific">Thioalkalivibrio halophilus</name>
    <dbReference type="NCBI Taxonomy" id="252474"/>
    <lineage>
        <taxon>Bacteria</taxon>
        <taxon>Pseudomonadati</taxon>
        <taxon>Pseudomonadota</taxon>
        <taxon>Gammaproteobacteria</taxon>
        <taxon>Chromatiales</taxon>
        <taxon>Ectothiorhodospiraceae</taxon>
        <taxon>Thioalkalivibrio</taxon>
    </lineage>
</organism>
<dbReference type="STRING" id="252474.B1A74_05130"/>
<dbReference type="PANTHER" id="PTHR36964">
    <property type="entry name" value="PROTEIN-METHIONINE-SULFOXIDE REDUCTASE HEME-BINDING SUBUNIT MSRQ"/>
    <property type="match status" value="1"/>
</dbReference>
<comment type="subunit">
    <text evidence="8">Heterodimer of a catalytic subunit (MsrP) and a heme-binding subunit (MsrQ).</text>
</comment>
<keyword evidence="8" id="KW-0479">Metal-binding</keyword>
<evidence type="ECO:0000313" key="11">
    <source>
        <dbReference type="Proteomes" id="UP000189177"/>
    </source>
</evidence>
<comment type="cofactor">
    <cofactor evidence="8">
        <name>FMN</name>
        <dbReference type="ChEBI" id="CHEBI:58210"/>
    </cofactor>
    <text evidence="8">Binds 1 FMN per subunit.</text>
</comment>
<feature type="transmembrane region" description="Helical" evidence="8">
    <location>
        <begin position="106"/>
        <end position="124"/>
    </location>
</feature>
<dbReference type="PANTHER" id="PTHR36964:SF1">
    <property type="entry name" value="PROTEIN-METHIONINE-SULFOXIDE REDUCTASE HEME-BINDING SUBUNIT MSRQ"/>
    <property type="match status" value="1"/>
</dbReference>
<protein>
    <recommendedName>
        <fullName evidence="8">Protein-methionine-sulfoxide reductase heme-binding subunit MsrQ</fullName>
    </recommendedName>
    <alternativeName>
        <fullName evidence="8">Flavocytochrome MsrQ</fullName>
    </alternativeName>
</protein>
<keyword evidence="8" id="KW-1003">Cell membrane</keyword>
<feature type="transmembrane region" description="Helical" evidence="8">
    <location>
        <begin position="72"/>
        <end position="94"/>
    </location>
</feature>
<evidence type="ECO:0000256" key="2">
    <source>
        <dbReference type="ARBA" id="ARBA00022448"/>
    </source>
</evidence>
<dbReference type="GO" id="GO:0020037">
    <property type="term" value="F:heme binding"/>
    <property type="evidence" value="ECO:0007669"/>
    <property type="project" value="UniProtKB-UniRule"/>
</dbReference>
<evidence type="ECO:0000256" key="3">
    <source>
        <dbReference type="ARBA" id="ARBA00022617"/>
    </source>
</evidence>
<evidence type="ECO:0000256" key="1">
    <source>
        <dbReference type="ARBA" id="ARBA00004141"/>
    </source>
</evidence>
<keyword evidence="6 8" id="KW-0408">Iron</keyword>
<dbReference type="InterPro" id="IPR022837">
    <property type="entry name" value="MsrQ-like"/>
</dbReference>
<dbReference type="GO" id="GO:0030091">
    <property type="term" value="P:protein repair"/>
    <property type="evidence" value="ECO:0007669"/>
    <property type="project" value="UniProtKB-UniRule"/>
</dbReference>
<feature type="transmembrane region" description="Helical" evidence="8">
    <location>
        <begin position="166"/>
        <end position="184"/>
    </location>
</feature>
<accession>A0A1V2ZZF4</accession>
<dbReference type="GO" id="GO:0016679">
    <property type="term" value="F:oxidoreductase activity, acting on diphenols and related substances as donors"/>
    <property type="evidence" value="ECO:0007669"/>
    <property type="project" value="TreeGrafter"/>
</dbReference>
<keyword evidence="8" id="KW-0249">Electron transport</keyword>
<evidence type="ECO:0000259" key="9">
    <source>
        <dbReference type="Pfam" id="PF01794"/>
    </source>
</evidence>
<dbReference type="AlphaFoldDB" id="A0A1V2ZZF4"/>
<dbReference type="EMBL" id="MUZR01000014">
    <property type="protein sequence ID" value="OOC10488.1"/>
    <property type="molecule type" value="Genomic_DNA"/>
</dbReference>
<dbReference type="InterPro" id="IPR013130">
    <property type="entry name" value="Fe3_Rdtase_TM_dom"/>
</dbReference>
<feature type="transmembrane region" description="Helical" evidence="8">
    <location>
        <begin position="144"/>
        <end position="160"/>
    </location>
</feature>
<evidence type="ECO:0000256" key="8">
    <source>
        <dbReference type="HAMAP-Rule" id="MF_01207"/>
    </source>
</evidence>
<feature type="domain" description="Ferric oxidoreductase" evidence="9">
    <location>
        <begin position="40"/>
        <end position="148"/>
    </location>
</feature>
<comment type="caution">
    <text evidence="10">The sequence shown here is derived from an EMBL/GenBank/DDBJ whole genome shotgun (WGS) entry which is preliminary data.</text>
</comment>